<feature type="binding site" evidence="7">
    <location>
        <position position="43"/>
    </location>
    <ligand>
        <name>S-adenosyl-L-methionine</name>
        <dbReference type="ChEBI" id="CHEBI:59789"/>
    </ligand>
</feature>
<dbReference type="OrthoDB" id="9802090at2"/>
<feature type="binding site" evidence="7">
    <location>
        <position position="117"/>
    </location>
    <ligand>
        <name>S-adenosyl-L-methionine</name>
        <dbReference type="ChEBI" id="CHEBI:59789"/>
    </ligand>
</feature>
<dbReference type="UniPathway" id="UPA00989"/>
<dbReference type="GO" id="GO:0008176">
    <property type="term" value="F:tRNA (guanine(46)-N7)-methyltransferase activity"/>
    <property type="evidence" value="ECO:0007669"/>
    <property type="project" value="UniProtKB-UniRule"/>
</dbReference>
<evidence type="ECO:0000256" key="4">
    <source>
        <dbReference type="ARBA" id="ARBA00022679"/>
    </source>
</evidence>
<dbReference type="AlphaFoldDB" id="A0A562JE10"/>
<feature type="binding site" evidence="7">
    <location>
        <begin position="191"/>
        <end position="194"/>
    </location>
    <ligand>
        <name>substrate</name>
    </ligand>
</feature>
<evidence type="ECO:0000256" key="6">
    <source>
        <dbReference type="ARBA" id="ARBA00022694"/>
    </source>
</evidence>
<feature type="binding site" evidence="7">
    <location>
        <position position="153"/>
    </location>
    <ligand>
        <name>substrate</name>
    </ligand>
</feature>
<dbReference type="PROSITE" id="PS51625">
    <property type="entry name" value="SAM_MT_TRMB"/>
    <property type="match status" value="1"/>
</dbReference>
<dbReference type="InterPro" id="IPR003358">
    <property type="entry name" value="tRNA_(Gua-N-7)_MeTrfase_Trmb"/>
</dbReference>
<comment type="caution">
    <text evidence="8">The sequence shown here is derived from an EMBL/GenBank/DDBJ whole genome shotgun (WGS) entry which is preliminary data.</text>
</comment>
<dbReference type="CDD" id="cd02440">
    <property type="entry name" value="AdoMet_MTases"/>
    <property type="match status" value="1"/>
</dbReference>
<reference evidence="8 9" key="1">
    <citation type="submission" date="2019-07" db="EMBL/GenBank/DDBJ databases">
        <title>Genomic Encyclopedia of Type Strains, Phase I: the one thousand microbial genomes (KMG-I) project.</title>
        <authorList>
            <person name="Kyrpides N."/>
        </authorList>
    </citation>
    <scope>NUCLEOTIDE SEQUENCE [LARGE SCALE GENOMIC DNA]</scope>
    <source>
        <strain evidence="8 9">DSM 13558</strain>
    </source>
</reference>
<dbReference type="EC" id="2.1.1.33" evidence="7"/>
<comment type="caution">
    <text evidence="7">Lacks conserved residue(s) required for the propagation of feature annotation.</text>
</comment>
<dbReference type="GO" id="GO:0043527">
    <property type="term" value="C:tRNA methyltransferase complex"/>
    <property type="evidence" value="ECO:0007669"/>
    <property type="project" value="TreeGrafter"/>
</dbReference>
<evidence type="ECO:0000256" key="5">
    <source>
        <dbReference type="ARBA" id="ARBA00022691"/>
    </source>
</evidence>
<dbReference type="InterPro" id="IPR055361">
    <property type="entry name" value="tRNA_methyltr_TrmB_bact"/>
</dbReference>
<sequence length="212" mass="25131">MRLRYVHGQYEYLQNHEKAITEPEKRGYMLNDAFKNNNPIHVELGCGKGKFLRETALKNPQVNFFGFEKSVKVAYRCAKCVIENDPDNYFVVYSNGDILTDVFEPKSIERIYLNFSDPWPKPSHYKRRLTHKNFLDVYRKVLKDGGEIHMKTDNDDLFEYSLQELEADNWEIVMCTRDLHNSPYAEDNVMTEYEQRFTEQGKKINKLVARLK</sequence>
<dbReference type="NCBIfam" id="TIGR00091">
    <property type="entry name" value="tRNA (guanosine(46)-N7)-methyltransferase TrmB"/>
    <property type="match status" value="1"/>
</dbReference>
<dbReference type="RefSeq" id="WP_145081072.1">
    <property type="nucleotide sequence ID" value="NZ_JAYFNS010000011.1"/>
</dbReference>
<dbReference type="Gene3D" id="3.40.50.150">
    <property type="entry name" value="Vaccinia Virus protein VP39"/>
    <property type="match status" value="1"/>
</dbReference>
<keyword evidence="4 7" id="KW-0808">Transferase</keyword>
<keyword evidence="6 7" id="KW-0819">tRNA processing</keyword>
<comment type="pathway">
    <text evidence="7">tRNA modification; N(7)-methylguanine-tRNA biosynthesis.</text>
</comment>
<protein>
    <recommendedName>
        <fullName evidence="7">tRNA (guanine-N(7)-)-methyltransferase</fullName>
        <ecNumber evidence="7">2.1.1.33</ecNumber>
    </recommendedName>
    <alternativeName>
        <fullName evidence="7">tRNA (guanine(46)-N(7))-methyltransferase</fullName>
    </alternativeName>
    <alternativeName>
        <fullName evidence="7">tRNA(m7G46)-methyltransferase</fullName>
    </alternativeName>
</protein>
<keyword evidence="9" id="KW-1185">Reference proteome</keyword>
<gene>
    <name evidence="7" type="primary">trmB</name>
    <name evidence="8" type="ORF">LY60_01123</name>
</gene>
<dbReference type="PANTHER" id="PTHR23417:SF14">
    <property type="entry name" value="PENTACOTRIPEPTIDE-REPEAT REGION OF PRORP DOMAIN-CONTAINING PROTEIN"/>
    <property type="match status" value="1"/>
</dbReference>
<keyword evidence="5 7" id="KW-0949">S-adenosyl-L-methionine</keyword>
<dbReference type="PANTHER" id="PTHR23417">
    <property type="entry name" value="3-DEOXY-D-MANNO-OCTULOSONIC-ACID TRANSFERASE/TRNA GUANINE-N 7 - -METHYLTRANSFERASE"/>
    <property type="match status" value="1"/>
</dbReference>
<accession>A0A562JE10</accession>
<dbReference type="EMBL" id="VLKH01000003">
    <property type="protein sequence ID" value="TWH81379.1"/>
    <property type="molecule type" value="Genomic_DNA"/>
</dbReference>
<keyword evidence="3 7" id="KW-0489">Methyltransferase</keyword>
<evidence type="ECO:0000256" key="2">
    <source>
        <dbReference type="ARBA" id="ARBA00003015"/>
    </source>
</evidence>
<feature type="binding site" evidence="7">
    <location>
        <position position="68"/>
    </location>
    <ligand>
        <name>S-adenosyl-L-methionine</name>
        <dbReference type="ChEBI" id="CHEBI:59789"/>
    </ligand>
</feature>
<feature type="binding site" evidence="7">
    <location>
        <position position="121"/>
    </location>
    <ligand>
        <name>substrate</name>
    </ligand>
</feature>
<evidence type="ECO:0000256" key="7">
    <source>
        <dbReference type="HAMAP-Rule" id="MF_01057"/>
    </source>
</evidence>
<name>A0A562JE10_9FIRM</name>
<comment type="similarity">
    <text evidence="7">Belongs to the class I-like SAM-binding methyltransferase superfamily. TrmB family.</text>
</comment>
<evidence type="ECO:0000313" key="8">
    <source>
        <dbReference type="EMBL" id="TWH81379.1"/>
    </source>
</evidence>
<organism evidence="8 9">
    <name type="scientific">Sedimentibacter saalensis</name>
    <dbReference type="NCBI Taxonomy" id="130788"/>
    <lineage>
        <taxon>Bacteria</taxon>
        <taxon>Bacillati</taxon>
        <taxon>Bacillota</taxon>
        <taxon>Tissierellia</taxon>
        <taxon>Sedimentibacter</taxon>
    </lineage>
</organism>
<dbReference type="Pfam" id="PF02390">
    <property type="entry name" value="Methyltransf_4"/>
    <property type="match status" value="1"/>
</dbReference>
<dbReference type="SUPFAM" id="SSF53335">
    <property type="entry name" value="S-adenosyl-L-methionine-dependent methyltransferases"/>
    <property type="match status" value="1"/>
</dbReference>
<dbReference type="InterPro" id="IPR029063">
    <property type="entry name" value="SAM-dependent_MTases_sf"/>
</dbReference>
<evidence type="ECO:0000313" key="9">
    <source>
        <dbReference type="Proteomes" id="UP000315343"/>
    </source>
</evidence>
<evidence type="ECO:0000256" key="3">
    <source>
        <dbReference type="ARBA" id="ARBA00022603"/>
    </source>
</evidence>
<dbReference type="NCBIfam" id="NF001080">
    <property type="entry name" value="PRK00121.2-2"/>
    <property type="match status" value="1"/>
</dbReference>
<dbReference type="HAMAP" id="MF_01057">
    <property type="entry name" value="tRNA_methyltr_TrmB"/>
    <property type="match status" value="1"/>
</dbReference>
<comment type="function">
    <text evidence="2 7">Catalyzes the formation of N(7)-methylguanine at position 46 (m7G46) in tRNA.</text>
</comment>
<comment type="catalytic activity">
    <reaction evidence="1 7">
        <text>guanosine(46) in tRNA + S-adenosyl-L-methionine = N(7)-methylguanosine(46) in tRNA + S-adenosyl-L-homocysteine</text>
        <dbReference type="Rhea" id="RHEA:42708"/>
        <dbReference type="Rhea" id="RHEA-COMP:10188"/>
        <dbReference type="Rhea" id="RHEA-COMP:10189"/>
        <dbReference type="ChEBI" id="CHEBI:57856"/>
        <dbReference type="ChEBI" id="CHEBI:59789"/>
        <dbReference type="ChEBI" id="CHEBI:74269"/>
        <dbReference type="ChEBI" id="CHEBI:74480"/>
        <dbReference type="EC" id="2.1.1.33"/>
    </reaction>
</comment>
<proteinExistence type="inferred from homology"/>
<dbReference type="Proteomes" id="UP000315343">
    <property type="component" value="Unassembled WGS sequence"/>
</dbReference>
<evidence type="ECO:0000256" key="1">
    <source>
        <dbReference type="ARBA" id="ARBA00000142"/>
    </source>
</evidence>